<evidence type="ECO:0000313" key="2">
    <source>
        <dbReference type="EMBL" id="KAI5404665.1"/>
    </source>
</evidence>
<gene>
    <name evidence="2" type="ORF">KIW84_051720</name>
</gene>
<name>A0A9D4WPV8_PEA</name>
<dbReference type="Proteomes" id="UP001058974">
    <property type="component" value="Chromosome 5"/>
</dbReference>
<accession>A0A9D4WPV8</accession>
<keyword evidence="3" id="KW-1185">Reference proteome</keyword>
<dbReference type="AlphaFoldDB" id="A0A9D4WPV8"/>
<evidence type="ECO:0000256" key="1">
    <source>
        <dbReference type="SAM" id="MobiDB-lite"/>
    </source>
</evidence>
<evidence type="ECO:0000313" key="3">
    <source>
        <dbReference type="Proteomes" id="UP001058974"/>
    </source>
</evidence>
<proteinExistence type="predicted"/>
<organism evidence="2 3">
    <name type="scientific">Pisum sativum</name>
    <name type="common">Garden pea</name>
    <name type="synonym">Lathyrus oleraceus</name>
    <dbReference type="NCBI Taxonomy" id="3888"/>
    <lineage>
        <taxon>Eukaryota</taxon>
        <taxon>Viridiplantae</taxon>
        <taxon>Streptophyta</taxon>
        <taxon>Embryophyta</taxon>
        <taxon>Tracheophyta</taxon>
        <taxon>Spermatophyta</taxon>
        <taxon>Magnoliopsida</taxon>
        <taxon>eudicotyledons</taxon>
        <taxon>Gunneridae</taxon>
        <taxon>Pentapetalae</taxon>
        <taxon>rosids</taxon>
        <taxon>fabids</taxon>
        <taxon>Fabales</taxon>
        <taxon>Fabaceae</taxon>
        <taxon>Papilionoideae</taxon>
        <taxon>50 kb inversion clade</taxon>
        <taxon>NPAAA clade</taxon>
        <taxon>Hologalegina</taxon>
        <taxon>IRL clade</taxon>
        <taxon>Fabeae</taxon>
        <taxon>Lathyrus</taxon>
    </lineage>
</organism>
<dbReference type="PANTHER" id="PTHR37610">
    <property type="entry name" value="CCHC-TYPE DOMAIN-CONTAINING PROTEIN"/>
    <property type="match status" value="1"/>
</dbReference>
<dbReference type="EMBL" id="JAMSHJ010000005">
    <property type="protein sequence ID" value="KAI5404665.1"/>
    <property type="molecule type" value="Genomic_DNA"/>
</dbReference>
<evidence type="ECO:0008006" key="4">
    <source>
        <dbReference type="Google" id="ProtNLM"/>
    </source>
</evidence>
<sequence length="207" mass="24185">MTGNNNNNNGGFQSGDETLTPYNIHPSENPTIMCVTPQLEAESNYHGWQKECSEFLPPRTNLKSVLYIEHMVAIWNDLKERYLQGDKVRVAALYQDILNFKQRELKVSDFFTEICDMWEELEQFKPMPQCTCHIARTCVVTREKDTIKQEEVDVDSLRTRYSHIMERMATPWMYAIGNMDILSVGEQEEEISLLTMLELSFKRSMLK</sequence>
<comment type="caution">
    <text evidence="2">The sequence shown here is derived from an EMBL/GenBank/DDBJ whole genome shotgun (WGS) entry which is preliminary data.</text>
</comment>
<protein>
    <recommendedName>
        <fullName evidence="4">Retrotransposon gag domain-containing protein</fullName>
    </recommendedName>
</protein>
<dbReference type="PANTHER" id="PTHR37610:SF55">
    <property type="entry name" value="RETROTRANSPOSON COPIA-LIKE N-TERMINAL DOMAIN-CONTAINING PROTEIN"/>
    <property type="match status" value="1"/>
</dbReference>
<reference evidence="2 3" key="1">
    <citation type="journal article" date="2022" name="Nat. Genet.">
        <title>Improved pea reference genome and pan-genome highlight genomic features and evolutionary characteristics.</title>
        <authorList>
            <person name="Yang T."/>
            <person name="Liu R."/>
            <person name="Luo Y."/>
            <person name="Hu S."/>
            <person name="Wang D."/>
            <person name="Wang C."/>
            <person name="Pandey M.K."/>
            <person name="Ge S."/>
            <person name="Xu Q."/>
            <person name="Li N."/>
            <person name="Li G."/>
            <person name="Huang Y."/>
            <person name="Saxena R.K."/>
            <person name="Ji Y."/>
            <person name="Li M."/>
            <person name="Yan X."/>
            <person name="He Y."/>
            <person name="Liu Y."/>
            <person name="Wang X."/>
            <person name="Xiang C."/>
            <person name="Varshney R.K."/>
            <person name="Ding H."/>
            <person name="Gao S."/>
            <person name="Zong X."/>
        </authorList>
    </citation>
    <scope>NUCLEOTIDE SEQUENCE [LARGE SCALE GENOMIC DNA]</scope>
    <source>
        <strain evidence="2 3">cv. Zhongwan 6</strain>
    </source>
</reference>
<dbReference type="Gramene" id="Psat05G0172000-T1">
    <property type="protein sequence ID" value="KAI5404665.1"/>
    <property type="gene ID" value="KIW84_051720"/>
</dbReference>
<feature type="compositionally biased region" description="Low complexity" evidence="1">
    <location>
        <begin position="1"/>
        <end position="11"/>
    </location>
</feature>
<feature type="region of interest" description="Disordered" evidence="1">
    <location>
        <begin position="1"/>
        <end position="21"/>
    </location>
</feature>